<evidence type="ECO:0000313" key="3">
    <source>
        <dbReference type="Proteomes" id="UP000255355"/>
    </source>
</evidence>
<accession>A0A370GG48</accession>
<feature type="transmembrane region" description="Helical" evidence="1">
    <location>
        <begin position="58"/>
        <end position="77"/>
    </location>
</feature>
<comment type="caution">
    <text evidence="2">The sequence shown here is derived from an EMBL/GenBank/DDBJ whole genome shotgun (WGS) entry which is preliminary data.</text>
</comment>
<reference evidence="2 3" key="1">
    <citation type="submission" date="2018-07" db="EMBL/GenBank/DDBJ databases">
        <title>Genomic Encyclopedia of Type Strains, Phase IV (KMG-IV): sequencing the most valuable type-strain genomes for metagenomic binning, comparative biology and taxonomic classification.</title>
        <authorList>
            <person name="Goeker M."/>
        </authorList>
    </citation>
    <scope>NUCLEOTIDE SEQUENCE [LARGE SCALE GENOMIC DNA]</scope>
    <source>
        <strain evidence="2 3">DSM 44952</strain>
    </source>
</reference>
<dbReference type="EMBL" id="QQAZ01000024">
    <property type="protein sequence ID" value="RDI42762.1"/>
    <property type="molecule type" value="Genomic_DNA"/>
</dbReference>
<keyword evidence="1" id="KW-1133">Transmembrane helix</keyword>
<evidence type="ECO:0000313" key="2">
    <source>
        <dbReference type="EMBL" id="RDI42762.1"/>
    </source>
</evidence>
<protein>
    <submittedName>
        <fullName evidence="2">Uncharacterized protein</fullName>
    </submittedName>
</protein>
<proteinExistence type="predicted"/>
<keyword evidence="1" id="KW-0812">Transmembrane</keyword>
<sequence>MVAPAAASIALACTGALTDPFTWQATTLVAIPVIAVLAAAIVRPPSRTPPDPALRRGTVVWGTLLAAALAWEAYAFVRQPDWLRASAAHPTLSTLLDPAFEQGPVRFAGWLVWVAAGCWLVWR</sequence>
<dbReference type="STRING" id="1210089.GCA_001613165_06356"/>
<dbReference type="Proteomes" id="UP000255355">
    <property type="component" value="Unassembled WGS sequence"/>
</dbReference>
<keyword evidence="3" id="KW-1185">Reference proteome</keyword>
<organism evidence="2 3">
    <name type="scientific">Nocardia mexicana</name>
    <dbReference type="NCBI Taxonomy" id="279262"/>
    <lineage>
        <taxon>Bacteria</taxon>
        <taxon>Bacillati</taxon>
        <taxon>Actinomycetota</taxon>
        <taxon>Actinomycetes</taxon>
        <taxon>Mycobacteriales</taxon>
        <taxon>Nocardiaceae</taxon>
        <taxon>Nocardia</taxon>
    </lineage>
</organism>
<keyword evidence="1" id="KW-0472">Membrane</keyword>
<gene>
    <name evidence="2" type="ORF">DFR68_12425</name>
</gene>
<evidence type="ECO:0000256" key="1">
    <source>
        <dbReference type="SAM" id="Phobius"/>
    </source>
</evidence>
<feature type="transmembrane region" description="Helical" evidence="1">
    <location>
        <begin position="28"/>
        <end position="46"/>
    </location>
</feature>
<feature type="transmembrane region" description="Helical" evidence="1">
    <location>
        <begin position="105"/>
        <end position="122"/>
    </location>
</feature>
<dbReference type="AlphaFoldDB" id="A0A370GG48"/>
<name>A0A370GG48_9NOCA</name>